<comment type="caution">
    <text evidence="2">The sequence shown here is derived from an EMBL/GenBank/DDBJ whole genome shotgun (WGS) entry which is preliminary data.</text>
</comment>
<keyword evidence="1" id="KW-0812">Transmembrane</keyword>
<feature type="transmembrane region" description="Helical" evidence="1">
    <location>
        <begin position="166"/>
        <end position="182"/>
    </location>
</feature>
<feature type="transmembrane region" description="Helical" evidence="1">
    <location>
        <begin position="90"/>
        <end position="110"/>
    </location>
</feature>
<evidence type="ECO:0000313" key="2">
    <source>
        <dbReference type="EMBL" id="KKS44447.1"/>
    </source>
</evidence>
<sequence>MLAFFTLSYFQKQLPAETFNSPDEAANYWFAKEVQKTDLPLFFDGRNIKSQGLVGMRSTRAMGEKTVPGSFLGWPIAAGYFGKIFGADNIIYLTPILLALAFIAFWDLIYRTVRKKFIAWLITALALLAPPTLFFGSHGMFHNGAFLAFIIFGLWAAVVATEKKNLGLYFLYGLFFGGALFFRTNEIVWAGPVFFALSLTTAIIYQKKTRVEKLALANDKPKYAKRSLKSKIFLILPYLLPWLGFLLPFALIFKINYELYGAIFSFGNYVPDLATAIATQPLTLLQKLLMPFGLHPTIIREVFADYFVVMLWPLSLLLWWACLGCLLYWPRLSKIWRGAFVAYVLVFLWLIMLYGSWEFYDHPLLKLQTIGTSYVRYWWPIWILGLPFLAKVWSLWSDKEARFMPIKRAAGAWILLCSAVVFYAPWAILTAFSSQPEGLLTSLPIYAQDIAVREKIMATTAKEAVILAHTMDKVIWPSRQVIYNLPTPQTKKIVAQLLAQKIKIYELQMSYSEKLREYINDNEYAPNGYILGSALWTEHGWSLYQFELVK</sequence>
<keyword evidence="1" id="KW-1133">Transmembrane helix</keyword>
<dbReference type="AlphaFoldDB" id="A0A0G0Z6W0"/>
<feature type="transmembrane region" description="Helical" evidence="1">
    <location>
        <begin position="409"/>
        <end position="429"/>
    </location>
</feature>
<evidence type="ECO:0000256" key="1">
    <source>
        <dbReference type="SAM" id="Phobius"/>
    </source>
</evidence>
<feature type="transmembrane region" description="Helical" evidence="1">
    <location>
        <begin position="232"/>
        <end position="253"/>
    </location>
</feature>
<accession>A0A0G0Z6W0</accession>
<organism evidence="2 3">
    <name type="scientific">candidate division CPR1 bacterium GW2011_GWA2_42_17</name>
    <dbReference type="NCBI Taxonomy" id="1618341"/>
    <lineage>
        <taxon>Bacteria</taxon>
        <taxon>candidate division CPR1</taxon>
    </lineage>
</organism>
<feature type="transmembrane region" description="Helical" evidence="1">
    <location>
        <begin position="340"/>
        <end position="357"/>
    </location>
</feature>
<gene>
    <name evidence="2" type="ORF">UV05_C0006G0011</name>
</gene>
<proteinExistence type="predicted"/>
<feature type="transmembrane region" description="Helical" evidence="1">
    <location>
        <begin position="117"/>
        <end position="135"/>
    </location>
</feature>
<feature type="transmembrane region" description="Helical" evidence="1">
    <location>
        <begin position="188"/>
        <end position="205"/>
    </location>
</feature>
<feature type="transmembrane region" description="Helical" evidence="1">
    <location>
        <begin position="377"/>
        <end position="397"/>
    </location>
</feature>
<evidence type="ECO:0000313" key="3">
    <source>
        <dbReference type="Proteomes" id="UP000034875"/>
    </source>
</evidence>
<reference evidence="2 3" key="1">
    <citation type="journal article" date="2015" name="Nature">
        <title>rRNA introns, odd ribosomes, and small enigmatic genomes across a large radiation of phyla.</title>
        <authorList>
            <person name="Brown C.T."/>
            <person name="Hug L.A."/>
            <person name="Thomas B.C."/>
            <person name="Sharon I."/>
            <person name="Castelle C.J."/>
            <person name="Singh A."/>
            <person name="Wilkins M.J."/>
            <person name="Williams K.H."/>
            <person name="Banfield J.F."/>
        </authorList>
    </citation>
    <scope>NUCLEOTIDE SEQUENCE [LARGE SCALE GENOMIC DNA]</scope>
</reference>
<keyword evidence="1" id="KW-0472">Membrane</keyword>
<dbReference type="Proteomes" id="UP000034875">
    <property type="component" value="Unassembled WGS sequence"/>
</dbReference>
<name>A0A0G0Z6W0_9BACT</name>
<evidence type="ECO:0008006" key="4">
    <source>
        <dbReference type="Google" id="ProtNLM"/>
    </source>
</evidence>
<dbReference type="EMBL" id="LCCZ01000006">
    <property type="protein sequence ID" value="KKS44447.1"/>
    <property type="molecule type" value="Genomic_DNA"/>
</dbReference>
<feature type="transmembrane region" description="Helical" evidence="1">
    <location>
        <begin position="141"/>
        <end position="159"/>
    </location>
</feature>
<feature type="transmembrane region" description="Helical" evidence="1">
    <location>
        <begin position="306"/>
        <end position="328"/>
    </location>
</feature>
<protein>
    <recommendedName>
        <fullName evidence="4">Glycosyltransferase RgtA/B/C/D-like domain-containing protein</fullName>
    </recommendedName>
</protein>